<name>A0A014QRD0_9HYPO</name>
<dbReference type="InterPro" id="IPR013920">
    <property type="entry name" value="DUF1774_fun"/>
</dbReference>
<organism evidence="2 3">
    <name type="scientific">Metarhizium robertsii</name>
    <dbReference type="NCBI Taxonomy" id="568076"/>
    <lineage>
        <taxon>Eukaryota</taxon>
        <taxon>Fungi</taxon>
        <taxon>Dikarya</taxon>
        <taxon>Ascomycota</taxon>
        <taxon>Pezizomycotina</taxon>
        <taxon>Sordariomycetes</taxon>
        <taxon>Hypocreomycetidae</taxon>
        <taxon>Hypocreales</taxon>
        <taxon>Clavicipitaceae</taxon>
        <taxon>Metarhizium</taxon>
    </lineage>
</organism>
<sequence length="118" mass="13042">MAAASVVSHNKEAVKGFGEFLRWGIFGLGAFYVVIFEDFTMGFLLSYLSASIAVAQYFLKHGAQMWISSTVIAAVLSTMALGMAMKCLWVNRMRHLQQNKDEPIEPCAGQEKQETGLC</sequence>
<keyword evidence="1" id="KW-0812">Transmembrane</keyword>
<feature type="transmembrane region" description="Helical" evidence="1">
    <location>
        <begin position="20"/>
        <end position="36"/>
    </location>
</feature>
<keyword evidence="1" id="KW-1133">Transmembrane helix</keyword>
<dbReference type="EMBL" id="JELW01000088">
    <property type="protein sequence ID" value="EXU95286.1"/>
    <property type="molecule type" value="Genomic_DNA"/>
</dbReference>
<comment type="caution">
    <text evidence="2">The sequence shown here is derived from an EMBL/GenBank/DDBJ whole genome shotgun (WGS) entry which is preliminary data.</text>
</comment>
<dbReference type="Proteomes" id="UP000030151">
    <property type="component" value="Unassembled WGS sequence"/>
</dbReference>
<feature type="transmembrane region" description="Helical" evidence="1">
    <location>
        <begin position="65"/>
        <end position="90"/>
    </location>
</feature>
<dbReference type="AlphaFoldDB" id="A0A014QRD0"/>
<gene>
    <name evidence="2" type="ORF">X797_011613</name>
</gene>
<evidence type="ECO:0000256" key="1">
    <source>
        <dbReference type="SAM" id="Phobius"/>
    </source>
</evidence>
<evidence type="ECO:0000313" key="2">
    <source>
        <dbReference type="EMBL" id="EXU95286.1"/>
    </source>
</evidence>
<dbReference type="Pfam" id="PF08611">
    <property type="entry name" value="DUF1774"/>
    <property type="match status" value="1"/>
</dbReference>
<protein>
    <submittedName>
        <fullName evidence="2">DUF1774 domain protein</fullName>
    </submittedName>
</protein>
<proteinExistence type="predicted"/>
<evidence type="ECO:0000313" key="3">
    <source>
        <dbReference type="Proteomes" id="UP000030151"/>
    </source>
</evidence>
<keyword evidence="1" id="KW-0472">Membrane</keyword>
<dbReference type="HOGENOM" id="CLU_2073718_0_0_1"/>
<reference evidence="2 3" key="1">
    <citation type="submission" date="2014-02" db="EMBL/GenBank/DDBJ databases">
        <title>The genome sequence of the entomopathogenic fungus Metarhizium robertsii ARSEF 2575.</title>
        <authorList>
            <person name="Giuliano Garisto Donzelli B."/>
            <person name="Roe B.A."/>
            <person name="Macmil S.L."/>
            <person name="Krasnoff S.B."/>
            <person name="Gibson D.M."/>
        </authorList>
    </citation>
    <scope>NUCLEOTIDE SEQUENCE [LARGE SCALE GENOMIC DNA]</scope>
    <source>
        <strain evidence="2 3">ARSEF 2575</strain>
    </source>
</reference>
<accession>A0A014QRD0</accession>